<gene>
    <name evidence="1" type="ORF">ARALYDRAFT_673896</name>
</gene>
<sequence>MEPKPRFQPLKVREERSKQFARKTIAELKASLEQDVMDNTGESKLMLFDSFVEQIIGIPACDLVDPTTEELDDPLPLNDVVKNIIGKTYQFALCVEQDNISRGNDEYKVSEVLTSQNLNHAALEPEVDYPVDLSSMSSSDQSTDVKVHGVIAVDNSKEHDQPKFIHKLDEAGQEAITKVSEAEQKQVLLKNIKLEKLEGQKGAK</sequence>
<protein>
    <submittedName>
        <fullName evidence="1">Predicted protein</fullName>
    </submittedName>
</protein>
<dbReference type="eggNOG" id="KOG0851">
    <property type="taxonomic scope" value="Eukaryota"/>
</dbReference>
<dbReference type="InterPro" id="IPR012340">
    <property type="entry name" value="NA-bd_OB-fold"/>
</dbReference>
<organism evidence="2">
    <name type="scientific">Arabidopsis lyrata subsp. lyrata</name>
    <name type="common">Lyre-leaved rock-cress</name>
    <dbReference type="NCBI Taxonomy" id="81972"/>
    <lineage>
        <taxon>Eukaryota</taxon>
        <taxon>Viridiplantae</taxon>
        <taxon>Streptophyta</taxon>
        <taxon>Embryophyta</taxon>
        <taxon>Tracheophyta</taxon>
        <taxon>Spermatophyta</taxon>
        <taxon>Magnoliopsida</taxon>
        <taxon>eudicotyledons</taxon>
        <taxon>Gunneridae</taxon>
        <taxon>Pentapetalae</taxon>
        <taxon>rosids</taxon>
        <taxon>malvids</taxon>
        <taxon>Brassicales</taxon>
        <taxon>Brassicaceae</taxon>
        <taxon>Camelineae</taxon>
        <taxon>Arabidopsis</taxon>
    </lineage>
</organism>
<dbReference type="SUPFAM" id="SSF50249">
    <property type="entry name" value="Nucleic acid-binding proteins"/>
    <property type="match status" value="1"/>
</dbReference>
<evidence type="ECO:0000313" key="2">
    <source>
        <dbReference type="Proteomes" id="UP000008694"/>
    </source>
</evidence>
<dbReference type="Proteomes" id="UP000008694">
    <property type="component" value="Unassembled WGS sequence"/>
</dbReference>
<dbReference type="STRING" id="81972.D7LA84"/>
<evidence type="ECO:0000313" key="1">
    <source>
        <dbReference type="EMBL" id="EFH60007.1"/>
    </source>
</evidence>
<name>D7LA84_ARALL</name>
<dbReference type="AlphaFoldDB" id="D7LA84"/>
<dbReference type="Gene3D" id="2.40.50.140">
    <property type="entry name" value="Nucleic acid-binding proteins"/>
    <property type="match status" value="1"/>
</dbReference>
<accession>D7LA84</accession>
<dbReference type="HOGENOM" id="CLU_1483969_0_0_1"/>
<reference evidence="2" key="1">
    <citation type="journal article" date="2011" name="Nat. Genet.">
        <title>The Arabidopsis lyrata genome sequence and the basis of rapid genome size change.</title>
        <authorList>
            <person name="Hu T.T."/>
            <person name="Pattyn P."/>
            <person name="Bakker E.G."/>
            <person name="Cao J."/>
            <person name="Cheng J.-F."/>
            <person name="Clark R.M."/>
            <person name="Fahlgren N."/>
            <person name="Fawcett J.A."/>
            <person name="Grimwood J."/>
            <person name="Gundlach H."/>
            <person name="Haberer G."/>
            <person name="Hollister J.D."/>
            <person name="Ossowski S."/>
            <person name="Ottilar R.P."/>
            <person name="Salamov A.A."/>
            <person name="Schneeberger K."/>
            <person name="Spannagl M."/>
            <person name="Wang X."/>
            <person name="Yang L."/>
            <person name="Nasrallah M.E."/>
            <person name="Bergelson J."/>
            <person name="Carrington J.C."/>
            <person name="Gaut B.S."/>
            <person name="Schmutz J."/>
            <person name="Mayer K.F.X."/>
            <person name="Van de Peer Y."/>
            <person name="Grigoriev I.V."/>
            <person name="Nordborg M."/>
            <person name="Weigel D."/>
            <person name="Guo Y.-L."/>
        </authorList>
    </citation>
    <scope>NUCLEOTIDE SEQUENCE [LARGE SCALE GENOMIC DNA]</scope>
    <source>
        <strain evidence="2">cv. MN47</strain>
    </source>
</reference>
<proteinExistence type="predicted"/>
<dbReference type="EMBL" id="GL348715">
    <property type="protein sequence ID" value="EFH60007.1"/>
    <property type="molecule type" value="Genomic_DNA"/>
</dbReference>
<keyword evidence="2" id="KW-1185">Reference proteome</keyword>
<dbReference type="Gramene" id="Al_scaffold_0003_3093">
    <property type="protein sequence ID" value="Al_scaffold_0003_3093"/>
    <property type="gene ID" value="Al_scaffold_0003_3093"/>
</dbReference>